<accession>A0AAI9EEF5</accession>
<dbReference type="EMBL" id="CAVMBE010000078">
    <property type="protein sequence ID" value="CAK4033129.1"/>
    <property type="molecule type" value="Genomic_DNA"/>
</dbReference>
<gene>
    <name evidence="1" type="ORF">LECACI_7A008287</name>
</gene>
<protein>
    <submittedName>
        <fullName evidence="1">Uncharacterized protein</fullName>
    </submittedName>
</protein>
<name>A0AAI9EEF5_9PEZI</name>
<sequence length="148" mass="16462">MRQIECAYFYRFHAFRLAASACAGLLAFHPSQTSIATTCTASGLRQTLFSPSHHDQVEDVAFHAELEKKVHGNLEKQRTVLKKRSDAESWRAQTIKSMENGDRAGEIHLQLWKHGIDLAMGDIVTSRAGDDYSPLPSGCSWCDARPAT</sequence>
<reference evidence="1" key="1">
    <citation type="submission" date="2023-11" db="EMBL/GenBank/DDBJ databases">
        <authorList>
            <person name="Alioto T."/>
            <person name="Alioto T."/>
            <person name="Gomez Garrido J."/>
        </authorList>
    </citation>
    <scope>NUCLEOTIDE SEQUENCE</scope>
</reference>
<dbReference type="Proteomes" id="UP001296104">
    <property type="component" value="Unassembled WGS sequence"/>
</dbReference>
<keyword evidence="2" id="KW-1185">Reference proteome</keyword>
<comment type="caution">
    <text evidence="1">The sequence shown here is derived from an EMBL/GenBank/DDBJ whole genome shotgun (WGS) entry which is preliminary data.</text>
</comment>
<organism evidence="1 2">
    <name type="scientific">Lecanosticta acicola</name>
    <dbReference type="NCBI Taxonomy" id="111012"/>
    <lineage>
        <taxon>Eukaryota</taxon>
        <taxon>Fungi</taxon>
        <taxon>Dikarya</taxon>
        <taxon>Ascomycota</taxon>
        <taxon>Pezizomycotina</taxon>
        <taxon>Dothideomycetes</taxon>
        <taxon>Dothideomycetidae</taxon>
        <taxon>Mycosphaerellales</taxon>
        <taxon>Mycosphaerellaceae</taxon>
        <taxon>Lecanosticta</taxon>
    </lineage>
</organism>
<evidence type="ECO:0000313" key="1">
    <source>
        <dbReference type="EMBL" id="CAK4033129.1"/>
    </source>
</evidence>
<proteinExistence type="predicted"/>
<dbReference type="AlphaFoldDB" id="A0AAI9EEF5"/>
<evidence type="ECO:0000313" key="2">
    <source>
        <dbReference type="Proteomes" id="UP001296104"/>
    </source>
</evidence>